<dbReference type="PANTHER" id="PTHR45911:SF4">
    <property type="entry name" value="MULTIPLE C2 AND TRANSMEMBRANE DOMAIN-CONTAINING PROTEIN"/>
    <property type="match status" value="1"/>
</dbReference>
<keyword evidence="3" id="KW-0812">Transmembrane</keyword>
<dbReference type="GO" id="GO:0046928">
    <property type="term" value="P:regulation of neurotransmitter secretion"/>
    <property type="evidence" value="ECO:0007669"/>
    <property type="project" value="TreeGrafter"/>
</dbReference>
<evidence type="ECO:0000313" key="5">
    <source>
        <dbReference type="EMBL" id="CAF4649098.1"/>
    </source>
</evidence>
<reference evidence="5" key="1">
    <citation type="submission" date="2021-02" db="EMBL/GenBank/DDBJ databases">
        <authorList>
            <person name="Nowell W R."/>
        </authorList>
    </citation>
    <scope>NUCLEOTIDE SEQUENCE</scope>
</reference>
<keyword evidence="4" id="KW-0732">Signal</keyword>
<gene>
    <name evidence="5" type="ORF">UJA718_LOCUS33603</name>
</gene>
<sequence>QLYMLPFALLLIFAWNAVVEYRRGSLGKPFSTLADETVSAVIQPATIDEDVLDGDGNTKEQKRSLLGVIHGIQDTVLEIQGYVDDFASTMERIKNVFNFTVPWLSILAITALTIISIILYHIPLRYLVLAFTINKFTKRFRKPKGFIDNDELADFISRLPSDPELLQYRELKILTRIPTPKKYK</sequence>
<evidence type="ECO:0008006" key="7">
    <source>
        <dbReference type="Google" id="ProtNLM"/>
    </source>
</evidence>
<dbReference type="EMBL" id="CAJOBP010029688">
    <property type="protein sequence ID" value="CAF4649098.1"/>
    <property type="molecule type" value="Genomic_DNA"/>
</dbReference>
<dbReference type="AlphaFoldDB" id="A0A821FCV9"/>
<dbReference type="Proteomes" id="UP000663873">
    <property type="component" value="Unassembled WGS sequence"/>
</dbReference>
<feature type="non-terminal residue" evidence="5">
    <location>
        <position position="1"/>
    </location>
</feature>
<dbReference type="GO" id="GO:0005509">
    <property type="term" value="F:calcium ion binding"/>
    <property type="evidence" value="ECO:0007669"/>
    <property type="project" value="TreeGrafter"/>
</dbReference>
<keyword evidence="3" id="KW-0472">Membrane</keyword>
<feature type="non-terminal residue" evidence="5">
    <location>
        <position position="184"/>
    </location>
</feature>
<accession>A0A821FCV9</accession>
<evidence type="ECO:0000256" key="1">
    <source>
        <dbReference type="ARBA" id="ARBA00022723"/>
    </source>
</evidence>
<keyword evidence="1" id="KW-0479">Metal-binding</keyword>
<evidence type="ECO:0000313" key="6">
    <source>
        <dbReference type="Proteomes" id="UP000663873"/>
    </source>
</evidence>
<keyword evidence="3" id="KW-1133">Transmembrane helix</keyword>
<dbReference type="PANTHER" id="PTHR45911">
    <property type="entry name" value="C2 DOMAIN-CONTAINING PROTEIN"/>
    <property type="match status" value="1"/>
</dbReference>
<feature type="chain" id="PRO_5032695337" description="Multiple C2 and transmembrane domain-containing protein 2" evidence="4">
    <location>
        <begin position="22"/>
        <end position="184"/>
    </location>
</feature>
<protein>
    <recommendedName>
        <fullName evidence="7">Multiple C2 and transmembrane domain-containing protein 2</fullName>
    </recommendedName>
</protein>
<keyword evidence="2" id="KW-0106">Calcium</keyword>
<comment type="caution">
    <text evidence="5">The sequence shown here is derived from an EMBL/GenBank/DDBJ whole genome shotgun (WGS) entry which is preliminary data.</text>
</comment>
<name>A0A821FCV9_9BILA</name>
<evidence type="ECO:0000256" key="4">
    <source>
        <dbReference type="SAM" id="SignalP"/>
    </source>
</evidence>
<feature type="signal peptide" evidence="4">
    <location>
        <begin position="1"/>
        <end position="21"/>
    </location>
</feature>
<organism evidence="5 6">
    <name type="scientific">Rotaria socialis</name>
    <dbReference type="NCBI Taxonomy" id="392032"/>
    <lineage>
        <taxon>Eukaryota</taxon>
        <taxon>Metazoa</taxon>
        <taxon>Spiralia</taxon>
        <taxon>Gnathifera</taxon>
        <taxon>Rotifera</taxon>
        <taxon>Eurotatoria</taxon>
        <taxon>Bdelloidea</taxon>
        <taxon>Philodinida</taxon>
        <taxon>Philodinidae</taxon>
        <taxon>Rotaria</taxon>
    </lineage>
</organism>
<proteinExistence type="predicted"/>
<keyword evidence="6" id="KW-1185">Reference proteome</keyword>
<dbReference type="GO" id="GO:0030672">
    <property type="term" value="C:synaptic vesicle membrane"/>
    <property type="evidence" value="ECO:0007669"/>
    <property type="project" value="TreeGrafter"/>
</dbReference>
<evidence type="ECO:0000256" key="2">
    <source>
        <dbReference type="ARBA" id="ARBA00022837"/>
    </source>
</evidence>
<evidence type="ECO:0000256" key="3">
    <source>
        <dbReference type="SAM" id="Phobius"/>
    </source>
</evidence>
<feature type="transmembrane region" description="Helical" evidence="3">
    <location>
        <begin position="103"/>
        <end position="133"/>
    </location>
</feature>